<protein>
    <submittedName>
        <fullName evidence="1">Uncharacterized protein</fullName>
    </submittedName>
</protein>
<proteinExistence type="predicted"/>
<name>A0A644VL07_9ZZZZ</name>
<accession>A0A644VL07</accession>
<dbReference type="EMBL" id="VSSQ01000348">
    <property type="protein sequence ID" value="MPL92094.1"/>
    <property type="molecule type" value="Genomic_DNA"/>
</dbReference>
<sequence>MRLEQRVIGARRDRRQRQGIKRAARFVAQQQDVDGIALGRHHHMACDDGDRIARAVDFGARGDALTARAVLRLEQQSERRGPALELIDIACDAVRRHVDRIALVRPRGHPDQVRVEDVDGLGRQGLG</sequence>
<dbReference type="AlphaFoldDB" id="A0A644VL07"/>
<reference evidence="1" key="1">
    <citation type="submission" date="2019-08" db="EMBL/GenBank/DDBJ databases">
        <authorList>
            <person name="Kucharzyk K."/>
            <person name="Murdoch R.W."/>
            <person name="Higgins S."/>
            <person name="Loffler F."/>
        </authorList>
    </citation>
    <scope>NUCLEOTIDE SEQUENCE</scope>
</reference>
<evidence type="ECO:0000313" key="1">
    <source>
        <dbReference type="EMBL" id="MPL92094.1"/>
    </source>
</evidence>
<organism evidence="1">
    <name type="scientific">bioreactor metagenome</name>
    <dbReference type="NCBI Taxonomy" id="1076179"/>
    <lineage>
        <taxon>unclassified sequences</taxon>
        <taxon>metagenomes</taxon>
        <taxon>ecological metagenomes</taxon>
    </lineage>
</organism>
<comment type="caution">
    <text evidence="1">The sequence shown here is derived from an EMBL/GenBank/DDBJ whole genome shotgun (WGS) entry which is preliminary data.</text>
</comment>
<gene>
    <name evidence="1" type="ORF">SDC9_38191</name>
</gene>